<accession>A0A4P9WF18</accession>
<feature type="compositionally biased region" description="Basic and acidic residues" evidence="1">
    <location>
        <begin position="328"/>
        <end position="341"/>
    </location>
</feature>
<sequence>MAARITSLSTPVAAMPFPVPTVAIPSESIIEYSSIHLEGWTRHPFDMTLIPESLQERVNIILSDAHALPYDRTPAPSLDSTISAISLEMRNRNIKRGGANTPPPNIRTAEDLLGYLQPQLLELFDRLGATNRLLLAASDLANHTVGEMTRLRRARVFYHLFGLNLGEASERAKVFDTLIGGPIDDGAPAVEGGKTVVPGYHSSTSQPTARLRASRSPQVTRLAVISATRTTNATEPVGATKAGKTITTIVPAASTSASLVVLNSTSVTTAAAITTSAGETTTRLTTSEETIVAAAANNSINRTPHGFRGSNKGNRGSNHNGRNAARNSGRDTRDCDSDNAGRDISGGLAGSSTSSCDSRGMHNHDDRREGGGGGARYDASNRSSYSGGVGGGGSGDIRWNAKRDADNRVPTHK</sequence>
<dbReference type="AlphaFoldDB" id="A0A4P9WF18"/>
<feature type="compositionally biased region" description="Basic and acidic residues" evidence="1">
    <location>
        <begin position="399"/>
        <end position="413"/>
    </location>
</feature>
<name>A0A4P9WF18_9FUNG</name>
<keyword evidence="3" id="KW-1185">Reference proteome</keyword>
<feature type="compositionally biased region" description="Basic and acidic residues" evidence="1">
    <location>
        <begin position="359"/>
        <end position="370"/>
    </location>
</feature>
<proteinExistence type="predicted"/>
<organism evidence="2 3">
    <name type="scientific">Blyttiomyces helicus</name>
    <dbReference type="NCBI Taxonomy" id="388810"/>
    <lineage>
        <taxon>Eukaryota</taxon>
        <taxon>Fungi</taxon>
        <taxon>Fungi incertae sedis</taxon>
        <taxon>Chytridiomycota</taxon>
        <taxon>Chytridiomycota incertae sedis</taxon>
        <taxon>Chytridiomycetes</taxon>
        <taxon>Chytridiomycetes incertae sedis</taxon>
        <taxon>Blyttiomyces</taxon>
    </lineage>
</organism>
<evidence type="ECO:0000313" key="3">
    <source>
        <dbReference type="Proteomes" id="UP000269721"/>
    </source>
</evidence>
<dbReference type="Proteomes" id="UP000269721">
    <property type="component" value="Unassembled WGS sequence"/>
</dbReference>
<evidence type="ECO:0000256" key="1">
    <source>
        <dbReference type="SAM" id="MobiDB-lite"/>
    </source>
</evidence>
<dbReference type="EMBL" id="KZ995575">
    <property type="protein sequence ID" value="RKO90405.1"/>
    <property type="molecule type" value="Genomic_DNA"/>
</dbReference>
<reference evidence="3" key="1">
    <citation type="journal article" date="2018" name="Nat. Microbiol.">
        <title>Leveraging single-cell genomics to expand the fungal tree of life.</title>
        <authorList>
            <person name="Ahrendt S.R."/>
            <person name="Quandt C.A."/>
            <person name="Ciobanu D."/>
            <person name="Clum A."/>
            <person name="Salamov A."/>
            <person name="Andreopoulos B."/>
            <person name="Cheng J.F."/>
            <person name="Woyke T."/>
            <person name="Pelin A."/>
            <person name="Henrissat B."/>
            <person name="Reynolds N.K."/>
            <person name="Benny G.L."/>
            <person name="Smith M.E."/>
            <person name="James T.Y."/>
            <person name="Grigoriev I.V."/>
        </authorList>
    </citation>
    <scope>NUCLEOTIDE SEQUENCE [LARGE SCALE GENOMIC DNA]</scope>
</reference>
<evidence type="ECO:0000313" key="2">
    <source>
        <dbReference type="EMBL" id="RKO90405.1"/>
    </source>
</evidence>
<protein>
    <submittedName>
        <fullName evidence="2">Uncharacterized protein</fullName>
    </submittedName>
</protein>
<gene>
    <name evidence="2" type="ORF">BDK51DRAFT_26459</name>
</gene>
<feature type="region of interest" description="Disordered" evidence="1">
    <location>
        <begin position="295"/>
        <end position="413"/>
    </location>
</feature>
<feature type="compositionally biased region" description="Polar residues" evidence="1">
    <location>
        <begin position="311"/>
        <end position="321"/>
    </location>
</feature>